<evidence type="ECO:0000313" key="2">
    <source>
        <dbReference type="EMBL" id="RIM90988.1"/>
    </source>
</evidence>
<keyword evidence="1" id="KW-0472">Membrane</keyword>
<evidence type="ECO:0000256" key="1">
    <source>
        <dbReference type="SAM" id="Phobius"/>
    </source>
</evidence>
<dbReference type="AlphaFoldDB" id="A0AAQ0LWP2"/>
<feature type="transmembrane region" description="Helical" evidence="1">
    <location>
        <begin position="51"/>
        <end position="75"/>
    </location>
</feature>
<evidence type="ECO:0000313" key="3">
    <source>
        <dbReference type="Proteomes" id="UP000285579"/>
    </source>
</evidence>
<reference evidence="2 3" key="1">
    <citation type="journal article" date="2016" name="Front. Microbiol.">
        <title>Comprehensive Phylogenetic Analysis of Bovine Non-aureus Staphylococci Species Based on Whole-Genome Sequencing.</title>
        <authorList>
            <person name="Naushad S."/>
            <person name="Barkema H.W."/>
            <person name="Luby C."/>
            <person name="Condas L.A."/>
            <person name="Nobrega D.B."/>
            <person name="Carson D.A."/>
            <person name="De Buck J."/>
        </authorList>
    </citation>
    <scope>NUCLEOTIDE SEQUENCE [LARGE SCALE GENOMIC DNA]</scope>
    <source>
        <strain evidence="2 3">SNUC 1349</strain>
    </source>
</reference>
<gene>
    <name evidence="2" type="ORF">BU104_12715</name>
</gene>
<dbReference type="EMBL" id="QXUI01000011">
    <property type="protein sequence ID" value="RIM90988.1"/>
    <property type="molecule type" value="Genomic_DNA"/>
</dbReference>
<organism evidence="2 3">
    <name type="scientific">Staphylococcus xylosus</name>
    <dbReference type="NCBI Taxonomy" id="1288"/>
    <lineage>
        <taxon>Bacteria</taxon>
        <taxon>Bacillati</taxon>
        <taxon>Bacillota</taxon>
        <taxon>Bacilli</taxon>
        <taxon>Bacillales</taxon>
        <taxon>Staphylococcaceae</taxon>
        <taxon>Staphylococcus</taxon>
    </lineage>
</organism>
<proteinExistence type="predicted"/>
<name>A0AAQ0LWP2_STAXY</name>
<keyword evidence="1" id="KW-1133">Transmembrane helix</keyword>
<dbReference type="RefSeq" id="WP_119555540.1">
    <property type="nucleotide sequence ID" value="NZ_QXUI01000011.1"/>
</dbReference>
<protein>
    <submittedName>
        <fullName evidence="2">Uncharacterized protein</fullName>
    </submittedName>
</protein>
<dbReference type="Proteomes" id="UP000285579">
    <property type="component" value="Unassembled WGS sequence"/>
</dbReference>
<sequence length="81" mass="9650">MFENLSKKIKRAQLRYYIKFIVSPSKRKYAHLKKVSVKEYKSTVKKEIMRVAFMHYLIPITIILVLSVNAIIYWIRVGFGI</sequence>
<keyword evidence="1" id="KW-0812">Transmembrane</keyword>
<comment type="caution">
    <text evidence="2">The sequence shown here is derived from an EMBL/GenBank/DDBJ whole genome shotgun (WGS) entry which is preliminary data.</text>
</comment>
<accession>A0AAQ0LWP2</accession>